<gene>
    <name evidence="3" type="ORF">HELGO_WM18431</name>
</gene>
<proteinExistence type="predicted"/>
<dbReference type="Gene3D" id="3.40.250.10">
    <property type="entry name" value="Rhodanese-like domain"/>
    <property type="match status" value="1"/>
</dbReference>
<dbReference type="SUPFAM" id="SSF52821">
    <property type="entry name" value="Rhodanese/Cell cycle control phosphatase"/>
    <property type="match status" value="1"/>
</dbReference>
<keyword evidence="1" id="KW-0732">Signal</keyword>
<accession>A0A6S6T003</accession>
<protein>
    <recommendedName>
        <fullName evidence="2">Rhodanese domain-containing protein</fullName>
    </recommendedName>
</protein>
<dbReference type="EMBL" id="CACVAP010000064">
    <property type="protein sequence ID" value="CAA6811892.1"/>
    <property type="molecule type" value="Genomic_DNA"/>
</dbReference>
<feature type="signal peptide" evidence="1">
    <location>
        <begin position="1"/>
        <end position="23"/>
    </location>
</feature>
<sequence>MINTKSLLGGLMAFSLLLSPLNAIEVNIVEGLPHVDVDVDGKPVRIQRIQDTKHKLTNSYSKTSRPAPPFSIQPFQPIKGVETVSELDVIDFLKNQVALNKGILLDARMPKWNKAGTIPASTNIPFSILASKGDNQYIEKIFSLLGVFKENGSWNYDKAHNLLIFDNGPWCQQGVRAMQNLIKLGYPKSKMLYYRGGIQYWQILGLSTIIPK</sequence>
<name>A0A6S6T003_9BACT</name>
<feature type="domain" description="Rhodanese" evidence="2">
    <location>
        <begin position="98"/>
        <end position="210"/>
    </location>
</feature>
<dbReference type="AlphaFoldDB" id="A0A6S6T003"/>
<organism evidence="3">
    <name type="scientific">uncultured Sulfurovum sp</name>
    <dbReference type="NCBI Taxonomy" id="269237"/>
    <lineage>
        <taxon>Bacteria</taxon>
        <taxon>Pseudomonadati</taxon>
        <taxon>Campylobacterota</taxon>
        <taxon>Epsilonproteobacteria</taxon>
        <taxon>Campylobacterales</taxon>
        <taxon>Sulfurovaceae</taxon>
        <taxon>Sulfurovum</taxon>
        <taxon>environmental samples</taxon>
    </lineage>
</organism>
<evidence type="ECO:0000259" key="2">
    <source>
        <dbReference type="PROSITE" id="PS50206"/>
    </source>
</evidence>
<dbReference type="InterPro" id="IPR001763">
    <property type="entry name" value="Rhodanese-like_dom"/>
</dbReference>
<feature type="chain" id="PRO_5028155921" description="Rhodanese domain-containing protein" evidence="1">
    <location>
        <begin position="24"/>
        <end position="212"/>
    </location>
</feature>
<dbReference type="InterPro" id="IPR036873">
    <property type="entry name" value="Rhodanese-like_dom_sf"/>
</dbReference>
<dbReference type="Pfam" id="PF00581">
    <property type="entry name" value="Rhodanese"/>
    <property type="match status" value="1"/>
</dbReference>
<dbReference type="PROSITE" id="PS50206">
    <property type="entry name" value="RHODANESE_3"/>
    <property type="match status" value="1"/>
</dbReference>
<reference evidence="3" key="1">
    <citation type="submission" date="2020-01" db="EMBL/GenBank/DDBJ databases">
        <authorList>
            <person name="Meier V. D."/>
            <person name="Meier V D."/>
        </authorList>
    </citation>
    <scope>NUCLEOTIDE SEQUENCE</scope>
    <source>
        <strain evidence="3">HLG_WM_MAG_06</strain>
    </source>
</reference>
<evidence type="ECO:0000256" key="1">
    <source>
        <dbReference type="SAM" id="SignalP"/>
    </source>
</evidence>
<evidence type="ECO:0000313" key="3">
    <source>
        <dbReference type="EMBL" id="CAA6811892.1"/>
    </source>
</evidence>